<evidence type="ECO:0000313" key="2">
    <source>
        <dbReference type="Proteomes" id="UP000027982"/>
    </source>
</evidence>
<dbReference type="OrthoDB" id="9807171at2"/>
<dbReference type="HOGENOM" id="CLU_2329579_0_0_0"/>
<keyword evidence="2" id="KW-1185">Reference proteome</keyword>
<proteinExistence type="predicted"/>
<evidence type="ECO:0000313" key="1">
    <source>
        <dbReference type="EMBL" id="AIE83566.1"/>
    </source>
</evidence>
<name>A0A068NJB2_FIMGI</name>
<dbReference type="AlphaFoldDB" id="A0A068NJB2"/>
<dbReference type="Proteomes" id="UP000027982">
    <property type="component" value="Chromosome"/>
</dbReference>
<protein>
    <submittedName>
        <fullName evidence="1">Uncharacterized protein</fullName>
    </submittedName>
</protein>
<gene>
    <name evidence="1" type="ORF">OP10G_0198</name>
</gene>
<dbReference type="RefSeq" id="WP_025227761.1">
    <property type="nucleotide sequence ID" value="NZ_CP007139.1"/>
</dbReference>
<dbReference type="KEGG" id="fgi:OP10G_0198"/>
<sequence length="98" mass="11396">MGEIAGNLWEYNLCRVVIIDVSDDYRLMQPPMPSDFYPVLREIWLPRHHLVQKLPDEPLVNGYLYDWHENPSGEGGMWYVGVVQAELAERLLSEIPDV</sequence>
<dbReference type="STRING" id="661478.OP10G_0198"/>
<accession>A0A068NJB2</accession>
<organism evidence="1 2">
    <name type="scientific">Fimbriimonas ginsengisoli Gsoil 348</name>
    <dbReference type="NCBI Taxonomy" id="661478"/>
    <lineage>
        <taxon>Bacteria</taxon>
        <taxon>Bacillati</taxon>
        <taxon>Armatimonadota</taxon>
        <taxon>Fimbriimonadia</taxon>
        <taxon>Fimbriimonadales</taxon>
        <taxon>Fimbriimonadaceae</taxon>
        <taxon>Fimbriimonas</taxon>
    </lineage>
</organism>
<dbReference type="EMBL" id="CP007139">
    <property type="protein sequence ID" value="AIE83566.1"/>
    <property type="molecule type" value="Genomic_DNA"/>
</dbReference>
<reference evidence="1 2" key="1">
    <citation type="journal article" date="2014" name="PLoS ONE">
        <title>The first complete genome sequence of the class fimbriimonadia in the phylum armatimonadetes.</title>
        <authorList>
            <person name="Hu Z.Y."/>
            <person name="Wang Y.Z."/>
            <person name="Im W.T."/>
            <person name="Wang S.Y."/>
            <person name="Zhao G.P."/>
            <person name="Zheng H.J."/>
            <person name="Quan Z.X."/>
        </authorList>
    </citation>
    <scope>NUCLEOTIDE SEQUENCE [LARGE SCALE GENOMIC DNA]</scope>
    <source>
        <strain evidence="1">Gsoil 348</strain>
    </source>
</reference>